<keyword evidence="4" id="KW-0067">ATP-binding</keyword>
<dbReference type="Gene3D" id="3.40.50.300">
    <property type="entry name" value="P-loop containing nucleotide triphosphate hydrolases"/>
    <property type="match status" value="1"/>
</dbReference>
<dbReference type="Pfam" id="PF00005">
    <property type="entry name" value="ABC_tran"/>
    <property type="match status" value="1"/>
</dbReference>
<dbReference type="PANTHER" id="PTHR42788:SF13">
    <property type="entry name" value="ALIPHATIC SULFONATES IMPORT ATP-BINDING PROTEIN SSUB"/>
    <property type="match status" value="1"/>
</dbReference>
<dbReference type="SUPFAM" id="SSF52540">
    <property type="entry name" value="P-loop containing nucleoside triphosphate hydrolases"/>
    <property type="match status" value="1"/>
</dbReference>
<evidence type="ECO:0000313" key="6">
    <source>
        <dbReference type="EMBL" id="ARQ00109.1"/>
    </source>
</evidence>
<dbReference type="RefSeq" id="WP_086088506.1">
    <property type="nucleotide sequence ID" value="NZ_CP021112.1"/>
</dbReference>
<keyword evidence="3" id="KW-0547">Nucleotide-binding</keyword>
<dbReference type="Proteomes" id="UP000194137">
    <property type="component" value="Chromosome"/>
</dbReference>
<dbReference type="EMBL" id="CP021112">
    <property type="protein sequence ID" value="ARQ00109.1"/>
    <property type="molecule type" value="Genomic_DNA"/>
</dbReference>
<reference evidence="6 7" key="1">
    <citation type="submission" date="2017-05" db="EMBL/GenBank/DDBJ databases">
        <title>Full genome sequence of Pseudorhodoplanes sinuspersici.</title>
        <authorList>
            <person name="Dastgheib S.M.M."/>
            <person name="Shavandi M."/>
            <person name="Tirandaz H."/>
        </authorList>
    </citation>
    <scope>NUCLEOTIDE SEQUENCE [LARGE SCALE GENOMIC DNA]</scope>
    <source>
        <strain evidence="6 7">RIPI110</strain>
    </source>
</reference>
<accession>A0A1W6ZRR2</accession>
<evidence type="ECO:0000256" key="3">
    <source>
        <dbReference type="ARBA" id="ARBA00022741"/>
    </source>
</evidence>
<evidence type="ECO:0000313" key="7">
    <source>
        <dbReference type="Proteomes" id="UP000194137"/>
    </source>
</evidence>
<dbReference type="InterPro" id="IPR003439">
    <property type="entry name" value="ABC_transporter-like_ATP-bd"/>
</dbReference>
<dbReference type="OrthoDB" id="9807242at2"/>
<name>A0A1W6ZRR2_9HYPH</name>
<evidence type="ECO:0000259" key="5">
    <source>
        <dbReference type="PROSITE" id="PS50893"/>
    </source>
</evidence>
<evidence type="ECO:0000256" key="4">
    <source>
        <dbReference type="ARBA" id="ARBA00022840"/>
    </source>
</evidence>
<evidence type="ECO:0000256" key="1">
    <source>
        <dbReference type="ARBA" id="ARBA00005417"/>
    </source>
</evidence>
<organism evidence="6 7">
    <name type="scientific">Pseudorhodoplanes sinuspersici</name>
    <dbReference type="NCBI Taxonomy" id="1235591"/>
    <lineage>
        <taxon>Bacteria</taxon>
        <taxon>Pseudomonadati</taxon>
        <taxon>Pseudomonadota</taxon>
        <taxon>Alphaproteobacteria</taxon>
        <taxon>Hyphomicrobiales</taxon>
        <taxon>Pseudorhodoplanes</taxon>
    </lineage>
</organism>
<protein>
    <recommendedName>
        <fullName evidence="5">ABC transporter domain-containing protein</fullName>
    </recommendedName>
</protein>
<proteinExistence type="inferred from homology"/>
<dbReference type="InterPro" id="IPR017871">
    <property type="entry name" value="ABC_transporter-like_CS"/>
</dbReference>
<sequence>MLHIISGLSQPTAGSIRLSGSVITRPRDEMMFVFQQYTKSIFPWKTVLENVLLGVKYQSGASRAEKEELCLKQLDLVGLGRYPHYYPYELSGGMQQRVAIARALVRRPKILLMDEPFSALDAMRRVEPQDLLLKLWSDLGLTIIFVTHDLDEALYVAQRVIMLGASAKVAVNVEVPLRYPRQQIETRSEPLYLQLRERLYNNMIEQVMASRADAP</sequence>
<dbReference type="STRING" id="1235591.CAK95_14230"/>
<dbReference type="InterPro" id="IPR050166">
    <property type="entry name" value="ABC_transporter_ATP-bind"/>
</dbReference>
<dbReference type="GO" id="GO:0016887">
    <property type="term" value="F:ATP hydrolysis activity"/>
    <property type="evidence" value="ECO:0007669"/>
    <property type="project" value="InterPro"/>
</dbReference>
<evidence type="ECO:0000256" key="2">
    <source>
        <dbReference type="ARBA" id="ARBA00022448"/>
    </source>
</evidence>
<feature type="domain" description="ABC transporter" evidence="5">
    <location>
        <begin position="1"/>
        <end position="190"/>
    </location>
</feature>
<comment type="similarity">
    <text evidence="1">Belongs to the ABC transporter superfamily.</text>
</comment>
<dbReference type="InterPro" id="IPR027417">
    <property type="entry name" value="P-loop_NTPase"/>
</dbReference>
<dbReference type="KEGG" id="psin:CAK95_14230"/>
<keyword evidence="2" id="KW-0813">Transport</keyword>
<dbReference type="PANTHER" id="PTHR42788">
    <property type="entry name" value="TAURINE IMPORT ATP-BINDING PROTEIN-RELATED"/>
    <property type="match status" value="1"/>
</dbReference>
<dbReference type="PROSITE" id="PS50893">
    <property type="entry name" value="ABC_TRANSPORTER_2"/>
    <property type="match status" value="1"/>
</dbReference>
<dbReference type="AlphaFoldDB" id="A0A1W6ZRR2"/>
<gene>
    <name evidence="6" type="ORF">CAK95_14230</name>
</gene>
<dbReference type="PROSITE" id="PS00211">
    <property type="entry name" value="ABC_TRANSPORTER_1"/>
    <property type="match status" value="1"/>
</dbReference>
<keyword evidence="7" id="KW-1185">Reference proteome</keyword>
<dbReference type="GO" id="GO:0005524">
    <property type="term" value="F:ATP binding"/>
    <property type="evidence" value="ECO:0007669"/>
    <property type="project" value="UniProtKB-KW"/>
</dbReference>